<dbReference type="PANTHER" id="PTHR11266">
    <property type="entry name" value="PEROXISOMAL MEMBRANE PROTEIN 2, PXMP2 MPV17"/>
    <property type="match status" value="1"/>
</dbReference>
<organism evidence="7 8">
    <name type="scientific">Pisolithus tinctorius Marx 270</name>
    <dbReference type="NCBI Taxonomy" id="870435"/>
    <lineage>
        <taxon>Eukaryota</taxon>
        <taxon>Fungi</taxon>
        <taxon>Dikarya</taxon>
        <taxon>Basidiomycota</taxon>
        <taxon>Agaricomycotina</taxon>
        <taxon>Agaricomycetes</taxon>
        <taxon>Agaricomycetidae</taxon>
        <taxon>Boletales</taxon>
        <taxon>Sclerodermatineae</taxon>
        <taxon>Pisolithaceae</taxon>
        <taxon>Pisolithus</taxon>
    </lineage>
</organism>
<protein>
    <submittedName>
        <fullName evidence="7">Uncharacterized protein</fullName>
    </submittedName>
</protein>
<feature type="transmembrane region" description="Helical" evidence="6">
    <location>
        <begin position="118"/>
        <end position="140"/>
    </location>
</feature>
<dbReference type="GO" id="GO:0005778">
    <property type="term" value="C:peroxisomal membrane"/>
    <property type="evidence" value="ECO:0007669"/>
    <property type="project" value="TreeGrafter"/>
</dbReference>
<evidence type="ECO:0000256" key="1">
    <source>
        <dbReference type="ARBA" id="ARBA00004141"/>
    </source>
</evidence>
<feature type="transmembrane region" description="Helical" evidence="6">
    <location>
        <begin position="152"/>
        <end position="176"/>
    </location>
</feature>
<comment type="similarity">
    <text evidence="2 6">Belongs to the peroxisomal membrane protein PXMP2/4 family.</text>
</comment>
<dbReference type="InterPro" id="IPR007248">
    <property type="entry name" value="Mpv17_PMP22"/>
</dbReference>
<evidence type="ECO:0000313" key="7">
    <source>
        <dbReference type="EMBL" id="KIO08414.1"/>
    </source>
</evidence>
<evidence type="ECO:0000256" key="6">
    <source>
        <dbReference type="RuleBase" id="RU363053"/>
    </source>
</evidence>
<dbReference type="STRING" id="870435.A0A0C3PJQ9"/>
<evidence type="ECO:0000256" key="4">
    <source>
        <dbReference type="ARBA" id="ARBA00022989"/>
    </source>
</evidence>
<evidence type="ECO:0000256" key="2">
    <source>
        <dbReference type="ARBA" id="ARBA00006824"/>
    </source>
</evidence>
<keyword evidence="5 6" id="KW-0472">Membrane</keyword>
<name>A0A0C3PJQ9_PISTI</name>
<gene>
    <name evidence="7" type="ORF">M404DRAFT_355043</name>
</gene>
<evidence type="ECO:0000256" key="5">
    <source>
        <dbReference type="ARBA" id="ARBA00023136"/>
    </source>
</evidence>
<dbReference type="Proteomes" id="UP000054217">
    <property type="component" value="Unassembled WGS sequence"/>
</dbReference>
<dbReference type="OrthoDB" id="860at2759"/>
<keyword evidence="3 6" id="KW-0812">Transmembrane</keyword>
<dbReference type="InParanoid" id="A0A0C3PJQ9"/>
<evidence type="ECO:0000313" key="8">
    <source>
        <dbReference type="Proteomes" id="UP000054217"/>
    </source>
</evidence>
<proteinExistence type="inferred from homology"/>
<dbReference type="EMBL" id="KN831957">
    <property type="protein sequence ID" value="KIO08414.1"/>
    <property type="molecule type" value="Genomic_DNA"/>
</dbReference>
<keyword evidence="4 6" id="KW-1133">Transmembrane helix</keyword>
<dbReference type="Pfam" id="PF04117">
    <property type="entry name" value="Mpv17_PMP22"/>
    <property type="match status" value="1"/>
</dbReference>
<comment type="subcellular location">
    <subcellularLocation>
        <location evidence="1">Membrane</location>
        <topology evidence="1">Multi-pass membrane protein</topology>
    </subcellularLocation>
</comment>
<evidence type="ECO:0000256" key="3">
    <source>
        <dbReference type="ARBA" id="ARBA00022692"/>
    </source>
</evidence>
<dbReference type="AlphaFoldDB" id="A0A0C3PJQ9"/>
<reference evidence="7 8" key="1">
    <citation type="submission" date="2014-04" db="EMBL/GenBank/DDBJ databases">
        <authorList>
            <consortium name="DOE Joint Genome Institute"/>
            <person name="Kuo A."/>
            <person name="Kohler A."/>
            <person name="Costa M.D."/>
            <person name="Nagy L.G."/>
            <person name="Floudas D."/>
            <person name="Copeland A."/>
            <person name="Barry K.W."/>
            <person name="Cichocki N."/>
            <person name="Veneault-Fourrey C."/>
            <person name="LaButti K."/>
            <person name="Lindquist E.A."/>
            <person name="Lipzen A."/>
            <person name="Lundell T."/>
            <person name="Morin E."/>
            <person name="Murat C."/>
            <person name="Sun H."/>
            <person name="Tunlid A."/>
            <person name="Henrissat B."/>
            <person name="Grigoriev I.V."/>
            <person name="Hibbett D.S."/>
            <person name="Martin F."/>
            <person name="Nordberg H.P."/>
            <person name="Cantor M.N."/>
            <person name="Hua S.X."/>
        </authorList>
    </citation>
    <scope>NUCLEOTIDE SEQUENCE [LARGE SCALE GENOMIC DNA]</scope>
    <source>
        <strain evidence="7 8">Marx 270</strain>
    </source>
</reference>
<accession>A0A0C3PJQ9</accession>
<dbReference type="HOGENOM" id="CLU_066033_1_0_1"/>
<feature type="transmembrane region" description="Helical" evidence="6">
    <location>
        <begin position="79"/>
        <end position="98"/>
    </location>
</feature>
<keyword evidence="8" id="KW-1185">Reference proteome</keyword>
<dbReference type="PANTHER" id="PTHR11266:SF93">
    <property type="entry name" value="INTEGRAL MEMBRANE PROTEIN 25D9-6"/>
    <property type="match status" value="1"/>
</dbReference>
<sequence>MNTPISHSPKLHPLLAQYALQLAVHPLRTKALTSATLSFLQEVIGSNAAGLPPTPTPKDASPLTKILARYHIDAKAIKMAIYGFFVSAPLGHYLVGLLQKAFTGKVGVKYRVAQLVASNFLVAPVQTTVFLASMAIINGAKSLDDVIRTVKGGFWAVIRVTWIVSPLSMVFAQQFVPTELWVPFFNMVQFTLGVSDSH</sequence>
<reference evidence="8" key="2">
    <citation type="submission" date="2015-01" db="EMBL/GenBank/DDBJ databases">
        <title>Evolutionary Origins and Diversification of the Mycorrhizal Mutualists.</title>
        <authorList>
            <consortium name="DOE Joint Genome Institute"/>
            <consortium name="Mycorrhizal Genomics Consortium"/>
            <person name="Kohler A."/>
            <person name="Kuo A."/>
            <person name="Nagy L.G."/>
            <person name="Floudas D."/>
            <person name="Copeland A."/>
            <person name="Barry K.W."/>
            <person name="Cichocki N."/>
            <person name="Veneault-Fourrey C."/>
            <person name="LaButti K."/>
            <person name="Lindquist E.A."/>
            <person name="Lipzen A."/>
            <person name="Lundell T."/>
            <person name="Morin E."/>
            <person name="Murat C."/>
            <person name="Riley R."/>
            <person name="Ohm R."/>
            <person name="Sun H."/>
            <person name="Tunlid A."/>
            <person name="Henrissat B."/>
            <person name="Grigoriev I.V."/>
            <person name="Hibbett D.S."/>
            <person name="Martin F."/>
        </authorList>
    </citation>
    <scope>NUCLEOTIDE SEQUENCE [LARGE SCALE GENOMIC DNA]</scope>
    <source>
        <strain evidence="8">Marx 270</strain>
    </source>
</reference>